<dbReference type="OrthoDB" id="5572782at2759"/>
<dbReference type="AlphaFoldDB" id="A0A433BD94"/>
<evidence type="ECO:0000313" key="1">
    <source>
        <dbReference type="EMBL" id="RUP24177.1"/>
    </source>
</evidence>
<dbReference type="PROSITE" id="PS50853">
    <property type="entry name" value="FN3"/>
    <property type="match status" value="1"/>
</dbReference>
<dbReference type="Gene3D" id="2.60.40.10">
    <property type="entry name" value="Immunoglobulins"/>
    <property type="match status" value="1"/>
</dbReference>
<dbReference type="SMART" id="SM00060">
    <property type="entry name" value="FN3"/>
    <property type="match status" value="1"/>
</dbReference>
<dbReference type="InterPro" id="IPR013783">
    <property type="entry name" value="Ig-like_fold"/>
</dbReference>
<dbReference type="SUPFAM" id="SSF49265">
    <property type="entry name" value="Fibronectin type III"/>
    <property type="match status" value="1"/>
</dbReference>
<dbReference type="CDD" id="cd00063">
    <property type="entry name" value="FN3"/>
    <property type="match status" value="1"/>
</dbReference>
<dbReference type="EMBL" id="RBNI01014005">
    <property type="protein sequence ID" value="RUP24177.1"/>
    <property type="molecule type" value="Genomic_DNA"/>
</dbReference>
<comment type="caution">
    <text evidence="1">The sequence shown here is derived from an EMBL/GenBank/DDBJ whole genome shotgun (WGS) entry which is preliminary data.</text>
</comment>
<sequence length="1130" mass="120827">MSIARPFIPPRLAPSLSSPHTSYSSSSAPCFMAPVAAHCTSFGICWLLYRIVHLSHAHSDELLAFLGVVAPPAPVVTVREIRDTTLNLYWQLPGPAPDAPLYVVAGHLVEIEGSLREEIDRGETSVNITELEPDKKYRVRVWAVGAKNRWRTPSEWVMVRTAKAREKKGVGGASGTVAMLTQGARTGSVGKAMVLVTSSAQAQTQARSNSNDNVEPTPSSSSSTNSSSSSSAGSSSSPSSSPATPSPTPTTIALPLKAATAGVPSTPTSPVSSISPITDAELALVRDELAKIRVEREEILRQILDLEQHHRQQETSLRQELARLREMKRSDVEEPRTKLKARVKQLEEAKREAEAARGRAEKEAGKEETARRRIEEQVLAKERDVENLRRMIRAGEEAAEEATRVAAEQKEAVITRVEARERDVEEAKKRLEDVERGQAGLVKELEGRQVELAGVRARNKELEAEAVRWEERGKEREKERVGAREKLEALEREQRELAEKLRMVTREKMTTMEELGRFKKWKEDQEIERRTGIGVMSGLLMNGGGVRGSGFSGGGSKRANAENVAVGGGGGGSGLSSSLFSNMHPDRKPKYPAPSSSADLLFPIVGFSNADPAADTFGPHQLSPSSSSTTSTTTTSPPISAGSSRRASISAASPSIYRRKGHHTNSSPESGNYPNSPPSPSSPLPDSVYTSPQQRAATSPVASLNGVPVLRPAPSGSKRDRHMIKGASNATLLDPAPGPPARSAPRSRSSSITDSGFFEHGSPSPPHRPGAGGRTQRQPLGSFAQQQQPGSPPLPSTHPFNHPNGGHHLHHKASSSSLFEHDPLGDATPTDSVVVAGRARSSSNPIFPFGRFEIPPANPPPNPVHRSASSGSALQRPGSSKQGPGLGTVTTESALISMRGGGMARRPMSEYSLYSSPIVSSDGPPPGIVSFVPPWIVERTRSASLPSIGTVASGHDDSFGYHPDGYAHFANPAAAAGGSYWPPQFPRDRDRDRQVRSFMSGMLDDDEHIGEDDPPGAELEHPFVHGLVNGGHSKRDSRSASSASPGSPMLSSPAVASLTDAFSPFYRSQNNHHSAPGAFSPVGKKRTLAIGKTGGGMDPGHVMSQLPVGRFAPFAWEEPVERVGGREEGG</sequence>
<evidence type="ECO:0000313" key="2">
    <source>
        <dbReference type="Proteomes" id="UP000268093"/>
    </source>
</evidence>
<keyword evidence="2" id="KW-1185">Reference proteome</keyword>
<organism evidence="1 2">
    <name type="scientific">Jimgerdemannia flammicorona</name>
    <dbReference type="NCBI Taxonomy" id="994334"/>
    <lineage>
        <taxon>Eukaryota</taxon>
        <taxon>Fungi</taxon>
        <taxon>Fungi incertae sedis</taxon>
        <taxon>Mucoromycota</taxon>
        <taxon>Mucoromycotina</taxon>
        <taxon>Endogonomycetes</taxon>
        <taxon>Endogonales</taxon>
        <taxon>Endogonaceae</taxon>
        <taxon>Jimgerdemannia</taxon>
    </lineage>
</organism>
<dbReference type="Pfam" id="PF00041">
    <property type="entry name" value="fn3"/>
    <property type="match status" value="1"/>
</dbReference>
<dbReference type="Proteomes" id="UP000268093">
    <property type="component" value="Unassembled WGS sequence"/>
</dbReference>
<name>A0A433BD94_9FUNG</name>
<protein>
    <submittedName>
        <fullName evidence="1">Uncharacterized protein</fullName>
    </submittedName>
</protein>
<gene>
    <name evidence="1" type="ORF">BC936DRAFT_138943</name>
</gene>
<dbReference type="InterPro" id="IPR036116">
    <property type="entry name" value="FN3_sf"/>
</dbReference>
<proteinExistence type="predicted"/>
<reference evidence="1 2" key="1">
    <citation type="journal article" date="2018" name="New Phytol.">
        <title>Phylogenomics of Endogonaceae and evolution of mycorrhizas within Mucoromycota.</title>
        <authorList>
            <person name="Chang Y."/>
            <person name="Desiro A."/>
            <person name="Na H."/>
            <person name="Sandor L."/>
            <person name="Lipzen A."/>
            <person name="Clum A."/>
            <person name="Barry K."/>
            <person name="Grigoriev I.V."/>
            <person name="Martin F.M."/>
            <person name="Stajich J.E."/>
            <person name="Smith M.E."/>
            <person name="Bonito G."/>
            <person name="Spatafora J.W."/>
        </authorList>
    </citation>
    <scope>NUCLEOTIDE SEQUENCE [LARGE SCALE GENOMIC DNA]</scope>
    <source>
        <strain evidence="1 2">GMNB39</strain>
    </source>
</reference>
<dbReference type="InterPro" id="IPR003961">
    <property type="entry name" value="FN3_dom"/>
</dbReference>
<accession>A0A433BD94</accession>